<dbReference type="EMBL" id="JACHLZ010000001">
    <property type="protein sequence ID" value="MBB5833047.1"/>
    <property type="molecule type" value="Genomic_DNA"/>
</dbReference>
<dbReference type="RefSeq" id="WP_221421147.1">
    <property type="nucleotide sequence ID" value="NZ_JACHLZ010000001.1"/>
</dbReference>
<dbReference type="AlphaFoldDB" id="A0A841AGJ5"/>
<protein>
    <submittedName>
        <fullName evidence="1">Uncharacterized protein</fullName>
    </submittedName>
</protein>
<gene>
    <name evidence="1" type="ORF">HNR70_002860</name>
</gene>
<reference evidence="1 2" key="1">
    <citation type="submission" date="2020-08" db="EMBL/GenBank/DDBJ databases">
        <title>Sequencing the genomes of 1000 actinobacteria strains.</title>
        <authorList>
            <person name="Klenk H.-P."/>
        </authorList>
    </citation>
    <scope>NUCLEOTIDE SEQUENCE [LARGE SCALE GENOMIC DNA]</scope>
    <source>
        <strain evidence="1 2">DSM 28796</strain>
    </source>
</reference>
<comment type="caution">
    <text evidence="1">The sequence shown here is derived from an EMBL/GenBank/DDBJ whole genome shotgun (WGS) entry which is preliminary data.</text>
</comment>
<evidence type="ECO:0000313" key="1">
    <source>
        <dbReference type="EMBL" id="MBB5833047.1"/>
    </source>
</evidence>
<proteinExistence type="predicted"/>
<sequence>MPGTGHIAPIRAVWELAQPWYGDRLDADFTPHTREHNQLLLENCGFTGEFWRLP</sequence>
<evidence type="ECO:0000313" key="2">
    <source>
        <dbReference type="Proteomes" id="UP000588158"/>
    </source>
</evidence>
<accession>A0A841AGJ5</accession>
<dbReference type="Proteomes" id="UP000588158">
    <property type="component" value="Unassembled WGS sequence"/>
</dbReference>
<name>A0A841AGJ5_9MICO</name>
<organism evidence="1 2">
    <name type="scientific">Brachybacterium aquaticum</name>
    <dbReference type="NCBI Taxonomy" id="1432564"/>
    <lineage>
        <taxon>Bacteria</taxon>
        <taxon>Bacillati</taxon>
        <taxon>Actinomycetota</taxon>
        <taxon>Actinomycetes</taxon>
        <taxon>Micrococcales</taxon>
        <taxon>Dermabacteraceae</taxon>
        <taxon>Brachybacterium</taxon>
    </lineage>
</organism>
<keyword evidence="2" id="KW-1185">Reference proteome</keyword>